<protein>
    <submittedName>
        <fullName evidence="2">Uncharacterized protein</fullName>
    </submittedName>
</protein>
<organism evidence="2 3">
    <name type="scientific">Teladorsagia circumcincta</name>
    <name type="common">Brown stomach worm</name>
    <name type="synonym">Ostertagia circumcincta</name>
    <dbReference type="NCBI Taxonomy" id="45464"/>
    <lineage>
        <taxon>Eukaryota</taxon>
        <taxon>Metazoa</taxon>
        <taxon>Ecdysozoa</taxon>
        <taxon>Nematoda</taxon>
        <taxon>Chromadorea</taxon>
        <taxon>Rhabditida</taxon>
        <taxon>Rhabditina</taxon>
        <taxon>Rhabditomorpha</taxon>
        <taxon>Strongyloidea</taxon>
        <taxon>Trichostrongylidae</taxon>
        <taxon>Teladorsagia</taxon>
    </lineage>
</organism>
<gene>
    <name evidence="2" type="ORF">TELCIR_19269</name>
</gene>
<proteinExistence type="predicted"/>
<name>A0A2G9TMQ0_TELCI</name>
<keyword evidence="3" id="KW-1185">Reference proteome</keyword>
<accession>A0A2G9TMQ0</accession>
<sequence>MAANGREGQRKEVTVTLVSATPPPRCAFPATAGPLPLRPLRASPERHLIHPASPSDPRPPQPTPMPTIPPPPKPPDVTSQERLDDGARAPPPRPTLPLPSARLRSKPAPLETHFHSVKTRVRQPKTRQQMEEPITCRSNRRGEDVQRFHFNSRSRRISRQERIRAGNSATNTRTTNDSRAAQ</sequence>
<feature type="compositionally biased region" description="Pro residues" evidence="1">
    <location>
        <begin position="54"/>
        <end position="75"/>
    </location>
</feature>
<evidence type="ECO:0000313" key="3">
    <source>
        <dbReference type="Proteomes" id="UP000230423"/>
    </source>
</evidence>
<dbReference type="Proteomes" id="UP000230423">
    <property type="component" value="Unassembled WGS sequence"/>
</dbReference>
<feature type="compositionally biased region" description="Basic residues" evidence="1">
    <location>
        <begin position="115"/>
        <end position="125"/>
    </location>
</feature>
<reference evidence="2 3" key="1">
    <citation type="submission" date="2015-09" db="EMBL/GenBank/DDBJ databases">
        <title>Draft genome of the parasitic nematode Teladorsagia circumcincta isolate WARC Sus (inbred).</title>
        <authorList>
            <person name="Mitreva M."/>
        </authorList>
    </citation>
    <scope>NUCLEOTIDE SEQUENCE [LARGE SCALE GENOMIC DNA]</scope>
    <source>
        <strain evidence="2 3">S</strain>
    </source>
</reference>
<dbReference type="EMBL" id="KZ358271">
    <property type="protein sequence ID" value="PIO59274.1"/>
    <property type="molecule type" value="Genomic_DNA"/>
</dbReference>
<evidence type="ECO:0000313" key="2">
    <source>
        <dbReference type="EMBL" id="PIO59274.1"/>
    </source>
</evidence>
<feature type="region of interest" description="Disordered" evidence="1">
    <location>
        <begin position="1"/>
        <end position="182"/>
    </location>
</feature>
<feature type="non-terminal residue" evidence="2">
    <location>
        <position position="182"/>
    </location>
</feature>
<feature type="compositionally biased region" description="Polar residues" evidence="1">
    <location>
        <begin position="167"/>
        <end position="182"/>
    </location>
</feature>
<evidence type="ECO:0000256" key="1">
    <source>
        <dbReference type="SAM" id="MobiDB-lite"/>
    </source>
</evidence>
<dbReference type="AlphaFoldDB" id="A0A2G9TMQ0"/>